<dbReference type="Proteomes" id="UP000828251">
    <property type="component" value="Unassembled WGS sequence"/>
</dbReference>
<protein>
    <submittedName>
        <fullName evidence="1">Uncharacterized protein</fullName>
    </submittedName>
</protein>
<comment type="caution">
    <text evidence="1">The sequence shown here is derived from an EMBL/GenBank/DDBJ whole genome shotgun (WGS) entry which is preliminary data.</text>
</comment>
<name>A0A9D3VT66_9ROSI</name>
<keyword evidence="2" id="KW-1185">Reference proteome</keyword>
<organism evidence="1 2">
    <name type="scientific">Gossypium stocksii</name>
    <dbReference type="NCBI Taxonomy" id="47602"/>
    <lineage>
        <taxon>Eukaryota</taxon>
        <taxon>Viridiplantae</taxon>
        <taxon>Streptophyta</taxon>
        <taxon>Embryophyta</taxon>
        <taxon>Tracheophyta</taxon>
        <taxon>Spermatophyta</taxon>
        <taxon>Magnoliopsida</taxon>
        <taxon>eudicotyledons</taxon>
        <taxon>Gunneridae</taxon>
        <taxon>Pentapetalae</taxon>
        <taxon>rosids</taxon>
        <taxon>malvids</taxon>
        <taxon>Malvales</taxon>
        <taxon>Malvaceae</taxon>
        <taxon>Malvoideae</taxon>
        <taxon>Gossypium</taxon>
    </lineage>
</organism>
<sequence length="106" mass="12461">MVLPIEGVVVNGEVEFKLEQKMRRLLGRYPKDKKDLKVARVKLTWLHRLVEHPLIDDVNNEKFVQYVRAYILCVIIELLIEDKSGNLGYLMYLQLLGDIICVYTDR</sequence>
<accession>A0A9D3VT66</accession>
<evidence type="ECO:0000313" key="1">
    <source>
        <dbReference type="EMBL" id="KAH1092330.1"/>
    </source>
</evidence>
<reference evidence="1 2" key="1">
    <citation type="journal article" date="2021" name="Plant Biotechnol. J.">
        <title>Multi-omics assisted identification of the key and species-specific regulatory components of drought-tolerant mechanisms in Gossypium stocksii.</title>
        <authorList>
            <person name="Yu D."/>
            <person name="Ke L."/>
            <person name="Zhang D."/>
            <person name="Wu Y."/>
            <person name="Sun Y."/>
            <person name="Mei J."/>
            <person name="Sun J."/>
            <person name="Sun Y."/>
        </authorList>
    </citation>
    <scope>NUCLEOTIDE SEQUENCE [LARGE SCALE GENOMIC DNA]</scope>
    <source>
        <strain evidence="2">cv. E1</strain>
        <tissue evidence="1">Leaf</tissue>
    </source>
</reference>
<dbReference type="AlphaFoldDB" id="A0A9D3VT66"/>
<evidence type="ECO:0000313" key="2">
    <source>
        <dbReference type="Proteomes" id="UP000828251"/>
    </source>
</evidence>
<dbReference type="EMBL" id="JAIQCV010000006">
    <property type="protein sequence ID" value="KAH1092330.1"/>
    <property type="molecule type" value="Genomic_DNA"/>
</dbReference>
<proteinExistence type="predicted"/>
<gene>
    <name evidence="1" type="ORF">J1N35_019587</name>
</gene>